<dbReference type="GO" id="GO:0006974">
    <property type="term" value="P:DNA damage response"/>
    <property type="evidence" value="ECO:0007669"/>
    <property type="project" value="TreeGrafter"/>
</dbReference>
<dbReference type="InterPro" id="IPR007497">
    <property type="entry name" value="SIMPL/DUF541"/>
</dbReference>
<dbReference type="RefSeq" id="WP_159980230.1">
    <property type="nucleotide sequence ID" value="NZ_BLIV01000009.1"/>
</dbReference>
<evidence type="ECO:0000313" key="2">
    <source>
        <dbReference type="EMBL" id="GFE51986.1"/>
    </source>
</evidence>
<dbReference type="PANTHER" id="PTHR34387:SF1">
    <property type="entry name" value="PERIPLASMIC IMMUNOGENIC PROTEIN"/>
    <property type="match status" value="1"/>
</dbReference>
<feature type="signal peptide" evidence="1">
    <location>
        <begin position="1"/>
        <end position="20"/>
    </location>
</feature>
<proteinExistence type="predicted"/>
<sequence length="227" mass="23855">MRYVLRALLIVGLAAGAAWADEDEIITVTGVGTVEMVPDMATLSLGVTEQAERAADAMTATSGAVAAVLDRLEQAGISPLDVQTDQLSLQPVWSDYNSDSRRITGFTATNMLTVRVRDLDGLGRVLDLVISDGANRFNGLSFGLQDPKPAQDAARAAAVADAMDRARQLAEAAGVALGDIRSISEHDGVARPQMMEMALSRAAADVPIAQGELSISAQVNMVFDIAD</sequence>
<dbReference type="Proteomes" id="UP000436522">
    <property type="component" value="Unassembled WGS sequence"/>
</dbReference>
<name>A0A640W0J3_9RHOB</name>
<dbReference type="OrthoDB" id="9813144at2"/>
<dbReference type="Gene3D" id="3.30.70.2970">
    <property type="entry name" value="Protein of unknown function (DUF541), domain 2"/>
    <property type="match status" value="1"/>
</dbReference>
<keyword evidence="1" id="KW-0732">Signal</keyword>
<evidence type="ECO:0000256" key="1">
    <source>
        <dbReference type="SAM" id="SignalP"/>
    </source>
</evidence>
<reference evidence="2 3" key="1">
    <citation type="submission" date="2019-12" db="EMBL/GenBank/DDBJ databases">
        <title>Roseobacter cerasinus sp. nov., isolated from seawater around aquaculture.</title>
        <authorList>
            <person name="Muramatsu S."/>
            <person name="Takabe Y."/>
            <person name="Mori K."/>
            <person name="Takaichi S."/>
            <person name="Hanada S."/>
        </authorList>
    </citation>
    <scope>NUCLEOTIDE SEQUENCE [LARGE SCALE GENOMIC DNA]</scope>
    <source>
        <strain evidence="2 3">AI77</strain>
    </source>
</reference>
<dbReference type="InterPro" id="IPR052022">
    <property type="entry name" value="26kDa_periplasmic_antigen"/>
</dbReference>
<dbReference type="Pfam" id="PF04402">
    <property type="entry name" value="SIMPL"/>
    <property type="match status" value="1"/>
</dbReference>
<protein>
    <submittedName>
        <fullName evidence="2">Membrane protein</fullName>
    </submittedName>
</protein>
<dbReference type="EMBL" id="BLIV01000009">
    <property type="protein sequence ID" value="GFE51986.1"/>
    <property type="molecule type" value="Genomic_DNA"/>
</dbReference>
<feature type="chain" id="PRO_5024920263" evidence="1">
    <location>
        <begin position="21"/>
        <end position="227"/>
    </location>
</feature>
<evidence type="ECO:0000313" key="3">
    <source>
        <dbReference type="Proteomes" id="UP000436522"/>
    </source>
</evidence>
<keyword evidence="3" id="KW-1185">Reference proteome</keyword>
<organism evidence="2 3">
    <name type="scientific">Roseobacter cerasinus</name>
    <dbReference type="NCBI Taxonomy" id="2602289"/>
    <lineage>
        <taxon>Bacteria</taxon>
        <taxon>Pseudomonadati</taxon>
        <taxon>Pseudomonadota</taxon>
        <taxon>Alphaproteobacteria</taxon>
        <taxon>Rhodobacterales</taxon>
        <taxon>Roseobacteraceae</taxon>
        <taxon>Roseobacter</taxon>
    </lineage>
</organism>
<gene>
    <name evidence="2" type="ORF">So717_37390</name>
</gene>
<dbReference type="AlphaFoldDB" id="A0A640W0J3"/>
<dbReference type="Gene3D" id="3.30.110.170">
    <property type="entry name" value="Protein of unknown function (DUF541), domain 1"/>
    <property type="match status" value="1"/>
</dbReference>
<accession>A0A640W0J3</accession>
<comment type="caution">
    <text evidence="2">The sequence shown here is derived from an EMBL/GenBank/DDBJ whole genome shotgun (WGS) entry which is preliminary data.</text>
</comment>
<dbReference type="PANTHER" id="PTHR34387">
    <property type="entry name" value="SLR1258 PROTEIN"/>
    <property type="match status" value="1"/>
</dbReference>